<evidence type="ECO:0000313" key="4">
    <source>
        <dbReference type="EMBL" id="KRM67782.1"/>
    </source>
</evidence>
<comment type="similarity">
    <text evidence="1 2">Belongs to the universal stress protein A family.</text>
</comment>
<gene>
    <name evidence="4" type="ORF">FD06_GL000502</name>
</gene>
<reference evidence="4 5" key="1">
    <citation type="journal article" date="2015" name="Genome Announc.">
        <title>Expanding the biotechnology potential of lactobacilli through comparative genomics of 213 strains and associated genera.</title>
        <authorList>
            <person name="Sun Z."/>
            <person name="Harris H.M."/>
            <person name="McCann A."/>
            <person name="Guo C."/>
            <person name="Argimon S."/>
            <person name="Zhang W."/>
            <person name="Yang X."/>
            <person name="Jeffery I.B."/>
            <person name="Cooney J.C."/>
            <person name="Kagawa T.F."/>
            <person name="Liu W."/>
            <person name="Song Y."/>
            <person name="Salvetti E."/>
            <person name="Wrobel A."/>
            <person name="Rasinkangas P."/>
            <person name="Parkhill J."/>
            <person name="Rea M.C."/>
            <person name="O'Sullivan O."/>
            <person name="Ritari J."/>
            <person name="Douillard F.P."/>
            <person name="Paul Ross R."/>
            <person name="Yang R."/>
            <person name="Briner A.E."/>
            <person name="Felis G.E."/>
            <person name="de Vos W.M."/>
            <person name="Barrangou R."/>
            <person name="Klaenhammer T.R."/>
            <person name="Caufield P.W."/>
            <person name="Cui Y."/>
            <person name="Zhang H."/>
            <person name="O'Toole P.W."/>
        </authorList>
    </citation>
    <scope>NUCLEOTIDE SEQUENCE [LARGE SCALE GENOMIC DNA]</scope>
    <source>
        <strain evidence="4 5">DSM 23829</strain>
    </source>
</reference>
<dbReference type="RefSeq" id="WP_056966762.1">
    <property type="nucleotide sequence ID" value="NZ_AYYQ01000035.1"/>
</dbReference>
<dbReference type="PANTHER" id="PTHR46268">
    <property type="entry name" value="STRESS RESPONSE PROTEIN NHAX"/>
    <property type="match status" value="1"/>
</dbReference>
<dbReference type="AlphaFoldDB" id="A0A0R2AVM7"/>
<feature type="domain" description="UspA" evidence="3">
    <location>
        <begin position="5"/>
        <end position="144"/>
    </location>
</feature>
<dbReference type="STRING" id="1423781.FD06_GL000502"/>
<protein>
    <recommendedName>
        <fullName evidence="2">Universal stress protein</fullName>
    </recommendedName>
</protein>
<name>A0A0R2AVM7_9LACO</name>
<dbReference type="Proteomes" id="UP000052012">
    <property type="component" value="Unassembled WGS sequence"/>
</dbReference>
<accession>A0A0R2AVM7</accession>
<proteinExistence type="inferred from homology"/>
<dbReference type="InterPro" id="IPR006016">
    <property type="entry name" value="UspA"/>
</dbReference>
<dbReference type="PANTHER" id="PTHR46268:SF6">
    <property type="entry name" value="UNIVERSAL STRESS PROTEIN UP12"/>
    <property type="match status" value="1"/>
</dbReference>
<sequence length="150" mass="16705">MLQDYNNILVPIDGSKNAELAFNKALEVAKRNKAHLHLVHVVDERAFQNLSSFDAKMIEEITESSKKTLEKYLKKAKDFGLDGTDYSIEYGSPKVVIAKDVVGKLKIDLIMMGATGLNSVERFLIGSVTSFVTRVAKCDVLIVRTDLDNK</sequence>
<dbReference type="Pfam" id="PF00582">
    <property type="entry name" value="Usp"/>
    <property type="match status" value="1"/>
</dbReference>
<organism evidence="4 5">
    <name type="scientific">Apilactobacillus ozensis DSM 23829 = JCM 17196</name>
    <dbReference type="NCBI Taxonomy" id="1423781"/>
    <lineage>
        <taxon>Bacteria</taxon>
        <taxon>Bacillati</taxon>
        <taxon>Bacillota</taxon>
        <taxon>Bacilli</taxon>
        <taxon>Lactobacillales</taxon>
        <taxon>Lactobacillaceae</taxon>
        <taxon>Apilactobacillus</taxon>
    </lineage>
</organism>
<comment type="caution">
    <text evidence="4">The sequence shown here is derived from an EMBL/GenBank/DDBJ whole genome shotgun (WGS) entry which is preliminary data.</text>
</comment>
<dbReference type="PRINTS" id="PR01438">
    <property type="entry name" value="UNVRSLSTRESS"/>
</dbReference>
<keyword evidence="2" id="KW-0963">Cytoplasm</keyword>
<evidence type="ECO:0000313" key="5">
    <source>
        <dbReference type="Proteomes" id="UP000052012"/>
    </source>
</evidence>
<dbReference type="SUPFAM" id="SSF52402">
    <property type="entry name" value="Adenine nucleotide alpha hydrolases-like"/>
    <property type="match status" value="1"/>
</dbReference>
<dbReference type="OrthoDB" id="9789668at2"/>
<evidence type="ECO:0000259" key="3">
    <source>
        <dbReference type="Pfam" id="PF00582"/>
    </source>
</evidence>
<dbReference type="Gene3D" id="3.40.50.620">
    <property type="entry name" value="HUPs"/>
    <property type="match status" value="1"/>
</dbReference>
<dbReference type="EMBL" id="AYYQ01000035">
    <property type="protein sequence ID" value="KRM67782.1"/>
    <property type="molecule type" value="Genomic_DNA"/>
</dbReference>
<dbReference type="PIRSF" id="PIRSF006276">
    <property type="entry name" value="UspA"/>
    <property type="match status" value="1"/>
</dbReference>
<dbReference type="GO" id="GO:0005737">
    <property type="term" value="C:cytoplasm"/>
    <property type="evidence" value="ECO:0007669"/>
    <property type="project" value="UniProtKB-SubCell"/>
</dbReference>
<dbReference type="InterPro" id="IPR006015">
    <property type="entry name" value="Universal_stress_UspA"/>
</dbReference>
<dbReference type="PATRIC" id="fig|1423781.4.peg.515"/>
<evidence type="ECO:0000256" key="1">
    <source>
        <dbReference type="ARBA" id="ARBA00008791"/>
    </source>
</evidence>
<evidence type="ECO:0000256" key="2">
    <source>
        <dbReference type="PIRNR" id="PIRNR006276"/>
    </source>
</evidence>
<keyword evidence="5" id="KW-1185">Reference proteome</keyword>
<dbReference type="InterPro" id="IPR014729">
    <property type="entry name" value="Rossmann-like_a/b/a_fold"/>
</dbReference>
<comment type="subcellular location">
    <subcellularLocation>
        <location evidence="2">Cytoplasm</location>
    </subcellularLocation>
</comment>
<dbReference type="CDD" id="cd00293">
    <property type="entry name" value="USP-like"/>
    <property type="match status" value="1"/>
</dbReference>